<keyword evidence="6" id="KW-0067">ATP-binding</keyword>
<dbReference type="Pfam" id="PF10437">
    <property type="entry name" value="Lip_prot_lig_C"/>
    <property type="match status" value="1"/>
</dbReference>
<sequence>MLFIDNNGITDPRINLAIEEYALKHLDADNTYLLFYINEPSIIIGKNQNTIEEINTEYVEKNGIHVVRRLSGGGAVYHDLGNLNFSFITKDDGDSFMNFQKFVQPVIQALDKIGVKAEMKGRNDILVEGRKVSGNAQFATRGRMFSHGTLMFDSEIENVVSALKVRKDKIESKGIKSIRSRVANISEFLTEEMTIEAFRQLLLRHIFEGVDEIPEYKLTEDDWQKIHEISEKRYKSWDWNFGKSPQCNIQHSRRFPVGLVEFRLDVTKGVISQCKIFGDFFGVGDVAEIESRLIGTRYERADIERALAGIDVSHYFGNVTKEEIVNLIY</sequence>
<dbReference type="PROSITE" id="PS51733">
    <property type="entry name" value="BPL_LPL_CATALYTIC"/>
    <property type="match status" value="1"/>
</dbReference>
<keyword evidence="10" id="KW-1185">Reference proteome</keyword>
<evidence type="ECO:0000256" key="6">
    <source>
        <dbReference type="ARBA" id="ARBA00022840"/>
    </source>
</evidence>
<keyword evidence="4 9" id="KW-0436">Ligase</keyword>
<name>A0ABS2R6Q9_9BACI</name>
<dbReference type="PANTHER" id="PTHR12561:SF3">
    <property type="entry name" value="LIPOYLTRANSFERASE 1, MITOCHONDRIAL"/>
    <property type="match status" value="1"/>
</dbReference>
<dbReference type="InterPro" id="IPR004143">
    <property type="entry name" value="BPL_LPL_catalytic"/>
</dbReference>
<dbReference type="Gene3D" id="3.30.930.10">
    <property type="entry name" value="Bira Bifunctional Protein, Domain 2"/>
    <property type="match status" value="1"/>
</dbReference>
<dbReference type="NCBIfam" id="TIGR00545">
    <property type="entry name" value="lipoyltrans"/>
    <property type="match status" value="1"/>
</dbReference>
<dbReference type="InterPro" id="IPR045864">
    <property type="entry name" value="aa-tRNA-synth_II/BPL/LPL"/>
</dbReference>
<dbReference type="InterPro" id="IPR004562">
    <property type="entry name" value="LipoylTrfase_LipoateP_Ligase"/>
</dbReference>
<dbReference type="SUPFAM" id="SSF55681">
    <property type="entry name" value="Class II aaRS and biotin synthetases"/>
    <property type="match status" value="1"/>
</dbReference>
<evidence type="ECO:0000313" key="10">
    <source>
        <dbReference type="Proteomes" id="UP000823485"/>
    </source>
</evidence>
<dbReference type="EMBL" id="JAFBFH010000012">
    <property type="protein sequence ID" value="MBM7715055.1"/>
    <property type="molecule type" value="Genomic_DNA"/>
</dbReference>
<dbReference type="SUPFAM" id="SSF82649">
    <property type="entry name" value="SufE/NifU"/>
    <property type="match status" value="1"/>
</dbReference>
<evidence type="ECO:0000256" key="7">
    <source>
        <dbReference type="ARBA" id="ARBA00048037"/>
    </source>
</evidence>
<evidence type="ECO:0000256" key="3">
    <source>
        <dbReference type="ARBA" id="ARBA00012367"/>
    </source>
</evidence>
<accession>A0ABS2R6Q9</accession>
<dbReference type="PANTHER" id="PTHR12561">
    <property type="entry name" value="LIPOATE-PROTEIN LIGASE"/>
    <property type="match status" value="1"/>
</dbReference>
<evidence type="ECO:0000259" key="8">
    <source>
        <dbReference type="PROSITE" id="PS51733"/>
    </source>
</evidence>
<dbReference type="RefSeq" id="WP_077112323.1">
    <property type="nucleotide sequence ID" value="NZ_JAFBFH010000012.1"/>
</dbReference>
<evidence type="ECO:0000256" key="2">
    <source>
        <dbReference type="ARBA" id="ARBA00005124"/>
    </source>
</evidence>
<evidence type="ECO:0000256" key="5">
    <source>
        <dbReference type="ARBA" id="ARBA00022741"/>
    </source>
</evidence>
<organism evidence="9 10">
    <name type="scientific">Siminovitchia thermophila</name>
    <dbReference type="NCBI Taxonomy" id="1245522"/>
    <lineage>
        <taxon>Bacteria</taxon>
        <taxon>Bacillati</taxon>
        <taxon>Bacillota</taxon>
        <taxon>Bacilli</taxon>
        <taxon>Bacillales</taxon>
        <taxon>Bacillaceae</taxon>
        <taxon>Siminovitchia</taxon>
    </lineage>
</organism>
<dbReference type="InterPro" id="IPR019491">
    <property type="entry name" value="Lipoate_protein_ligase_C"/>
</dbReference>
<proteinExistence type="predicted"/>
<dbReference type="Proteomes" id="UP000823485">
    <property type="component" value="Unassembled WGS sequence"/>
</dbReference>
<evidence type="ECO:0000256" key="1">
    <source>
        <dbReference type="ARBA" id="ARBA00005085"/>
    </source>
</evidence>
<feature type="domain" description="BPL/LPL catalytic" evidence="8">
    <location>
        <begin position="27"/>
        <end position="214"/>
    </location>
</feature>
<reference evidence="9 10" key="1">
    <citation type="submission" date="2021-01" db="EMBL/GenBank/DDBJ databases">
        <title>Genomic Encyclopedia of Type Strains, Phase IV (KMG-IV): sequencing the most valuable type-strain genomes for metagenomic binning, comparative biology and taxonomic classification.</title>
        <authorList>
            <person name="Goeker M."/>
        </authorList>
    </citation>
    <scope>NUCLEOTIDE SEQUENCE [LARGE SCALE GENOMIC DNA]</scope>
    <source>
        <strain evidence="9 10">DSM 105453</strain>
    </source>
</reference>
<evidence type="ECO:0000313" key="9">
    <source>
        <dbReference type="EMBL" id="MBM7715055.1"/>
    </source>
</evidence>
<comment type="pathway">
    <text evidence="1">Protein modification; protein lipoylation via exogenous pathway; protein N(6)-(lipoyl)lysine from lipoate: step 2/2.</text>
</comment>
<keyword evidence="5" id="KW-0547">Nucleotide-binding</keyword>
<dbReference type="GO" id="GO:0016979">
    <property type="term" value="F:lipoate-protein ligase activity"/>
    <property type="evidence" value="ECO:0007669"/>
    <property type="project" value="UniProtKB-EC"/>
</dbReference>
<comment type="catalytic activity">
    <reaction evidence="7">
        <text>L-lysyl-[lipoyl-carrier protein] + (R)-lipoate + ATP = N(6)-[(R)-lipoyl]-L-lysyl-[lipoyl-carrier protein] + AMP + diphosphate + H(+)</text>
        <dbReference type="Rhea" id="RHEA:49288"/>
        <dbReference type="Rhea" id="RHEA-COMP:10500"/>
        <dbReference type="Rhea" id="RHEA-COMP:10502"/>
        <dbReference type="ChEBI" id="CHEBI:15378"/>
        <dbReference type="ChEBI" id="CHEBI:29969"/>
        <dbReference type="ChEBI" id="CHEBI:30616"/>
        <dbReference type="ChEBI" id="CHEBI:33019"/>
        <dbReference type="ChEBI" id="CHEBI:83088"/>
        <dbReference type="ChEBI" id="CHEBI:83099"/>
        <dbReference type="ChEBI" id="CHEBI:456215"/>
        <dbReference type="EC" id="6.3.1.20"/>
    </reaction>
</comment>
<comment type="caution">
    <text evidence="9">The sequence shown here is derived from an EMBL/GenBank/DDBJ whole genome shotgun (WGS) entry which is preliminary data.</text>
</comment>
<dbReference type="CDD" id="cd16443">
    <property type="entry name" value="LplA"/>
    <property type="match status" value="1"/>
</dbReference>
<comment type="pathway">
    <text evidence="2">Protein modification; protein lipoylation via exogenous pathway; protein N(6)-(lipoyl)lysine from lipoate: step 1/2.</text>
</comment>
<dbReference type="Pfam" id="PF21948">
    <property type="entry name" value="LplA-B_cat"/>
    <property type="match status" value="1"/>
</dbReference>
<dbReference type="EC" id="6.3.1.20" evidence="3"/>
<protein>
    <recommendedName>
        <fullName evidence="3">lipoate--protein ligase</fullName>
        <ecNumber evidence="3">6.3.1.20</ecNumber>
    </recommendedName>
</protein>
<dbReference type="Gene3D" id="3.30.390.50">
    <property type="entry name" value="CO dehydrogenase flavoprotein, C-terminal domain"/>
    <property type="match status" value="1"/>
</dbReference>
<gene>
    <name evidence="9" type="ORF">JOC94_002027</name>
</gene>
<evidence type="ECO:0000256" key="4">
    <source>
        <dbReference type="ARBA" id="ARBA00022598"/>
    </source>
</evidence>